<dbReference type="AlphaFoldDB" id="A0A5B2TSY6"/>
<evidence type="ECO:0000313" key="1">
    <source>
        <dbReference type="EMBL" id="KAA2216560.1"/>
    </source>
</evidence>
<proteinExistence type="predicted"/>
<comment type="caution">
    <text evidence="1">The sequence shown here is derived from an EMBL/GenBank/DDBJ whole genome shotgun (WGS) entry which is preliminary data.</text>
</comment>
<evidence type="ECO:0000313" key="2">
    <source>
        <dbReference type="Proteomes" id="UP000323188"/>
    </source>
</evidence>
<dbReference type="RefSeq" id="WP_154918700.1">
    <property type="nucleotide sequence ID" value="NZ_VUOE01000002.1"/>
</dbReference>
<reference evidence="1 2" key="1">
    <citation type="submission" date="2019-09" db="EMBL/GenBank/DDBJ databases">
        <authorList>
            <person name="Khan S.A."/>
            <person name="Jeon C.O."/>
            <person name="Chun B.H."/>
            <person name="Jeong S.E."/>
        </authorList>
    </citation>
    <scope>NUCLEOTIDE SEQUENCE [LARGE SCALE GENOMIC DNA]</scope>
    <source>
        <strain evidence="1 2">KCTC 42508</strain>
    </source>
</reference>
<sequence>MSVYQNEYFIVPKKGEHLLFEGLNLKSFLEDDFFEEDLFWIGQNIELVRLKPYLLENFGEDESWSDSLKIYGENEGNCIKIITEENAIVSITFRINFTTDYGKFITEILEFCKENGFMIVDNELYVLPLDYQAICNNILNSNAFENYKTFFGQE</sequence>
<name>A0A5B2TSY6_9FLAO</name>
<gene>
    <name evidence="1" type="ORF">F0361_11185</name>
</gene>
<accession>A0A5B2TSY6</accession>
<organism evidence="1 2">
    <name type="scientific">Maribacter flavus</name>
    <dbReference type="NCBI Taxonomy" id="1658664"/>
    <lineage>
        <taxon>Bacteria</taxon>
        <taxon>Pseudomonadati</taxon>
        <taxon>Bacteroidota</taxon>
        <taxon>Flavobacteriia</taxon>
        <taxon>Flavobacteriales</taxon>
        <taxon>Flavobacteriaceae</taxon>
        <taxon>Maribacter</taxon>
    </lineage>
</organism>
<protein>
    <submittedName>
        <fullName evidence="1">Uncharacterized protein</fullName>
    </submittedName>
</protein>
<dbReference type="EMBL" id="VUOE01000002">
    <property type="protein sequence ID" value="KAA2216560.1"/>
    <property type="molecule type" value="Genomic_DNA"/>
</dbReference>
<dbReference type="Proteomes" id="UP000323188">
    <property type="component" value="Unassembled WGS sequence"/>
</dbReference>